<protein>
    <recommendedName>
        <fullName evidence="5">Secreted protein</fullName>
    </recommendedName>
</protein>
<feature type="chain" id="PRO_5047500092" description="Secreted protein" evidence="2">
    <location>
        <begin position="23"/>
        <end position="292"/>
    </location>
</feature>
<name>A0ABV8SJ60_9BACL</name>
<dbReference type="EMBL" id="JBHSED010000065">
    <property type="protein sequence ID" value="MFC4306668.1"/>
    <property type="molecule type" value="Genomic_DNA"/>
</dbReference>
<dbReference type="Proteomes" id="UP001595755">
    <property type="component" value="Unassembled WGS sequence"/>
</dbReference>
<proteinExistence type="predicted"/>
<evidence type="ECO:0000313" key="4">
    <source>
        <dbReference type="Proteomes" id="UP001595755"/>
    </source>
</evidence>
<evidence type="ECO:0008006" key="5">
    <source>
        <dbReference type="Google" id="ProtNLM"/>
    </source>
</evidence>
<organism evidence="3 4">
    <name type="scientific">Cohnella boryungensis</name>
    <dbReference type="NCBI Taxonomy" id="768479"/>
    <lineage>
        <taxon>Bacteria</taxon>
        <taxon>Bacillati</taxon>
        <taxon>Bacillota</taxon>
        <taxon>Bacilli</taxon>
        <taxon>Bacillales</taxon>
        <taxon>Paenibacillaceae</taxon>
        <taxon>Cohnella</taxon>
    </lineage>
</organism>
<keyword evidence="4" id="KW-1185">Reference proteome</keyword>
<dbReference type="RefSeq" id="WP_204602309.1">
    <property type="nucleotide sequence ID" value="NZ_JBHSED010000065.1"/>
</dbReference>
<evidence type="ECO:0000313" key="3">
    <source>
        <dbReference type="EMBL" id="MFC4306668.1"/>
    </source>
</evidence>
<evidence type="ECO:0000256" key="1">
    <source>
        <dbReference type="SAM" id="MobiDB-lite"/>
    </source>
</evidence>
<evidence type="ECO:0000256" key="2">
    <source>
        <dbReference type="SAM" id="SignalP"/>
    </source>
</evidence>
<dbReference type="PROSITE" id="PS51257">
    <property type="entry name" value="PROKAR_LIPOPROTEIN"/>
    <property type="match status" value="1"/>
</dbReference>
<feature type="signal peptide" evidence="2">
    <location>
        <begin position="1"/>
        <end position="22"/>
    </location>
</feature>
<sequence>MNKSMMLMLTGVLAFGVLTACGNPKENAHSDGHGSSHQTDTNSPAATASHGEHSGHDGGEKSAASYKASFSFASEAVKGNEQVQLSIQISDTGGNPVNEFELNHEKLMHLIIVNKDLAYFKHIHPEFSGNGTFTIDTTFPNGGEYKLFADFVPSNGSGTTLSEWVKIEGEPKAEEGIIADTNRVKVVYGKEVELALSSTKAKEETMLTFTISDAQTKQGISDLEQYLGAVGHVVILSEDAEQYLHVHPMDEKATGPKAEFMTAFPNPGTYKIWGQFQHQGKVFTIPFVVDIQ</sequence>
<accession>A0ABV8SJ60</accession>
<feature type="compositionally biased region" description="Basic and acidic residues" evidence="1">
    <location>
        <begin position="50"/>
        <end position="60"/>
    </location>
</feature>
<gene>
    <name evidence="3" type="ORF">ACFO1S_24925</name>
</gene>
<comment type="caution">
    <text evidence="3">The sequence shown here is derived from an EMBL/GenBank/DDBJ whole genome shotgun (WGS) entry which is preliminary data.</text>
</comment>
<reference evidence="4" key="1">
    <citation type="journal article" date="2019" name="Int. J. Syst. Evol. Microbiol.">
        <title>The Global Catalogue of Microorganisms (GCM) 10K type strain sequencing project: providing services to taxonomists for standard genome sequencing and annotation.</title>
        <authorList>
            <consortium name="The Broad Institute Genomics Platform"/>
            <consortium name="The Broad Institute Genome Sequencing Center for Infectious Disease"/>
            <person name="Wu L."/>
            <person name="Ma J."/>
        </authorList>
    </citation>
    <scope>NUCLEOTIDE SEQUENCE [LARGE SCALE GENOMIC DNA]</scope>
    <source>
        <strain evidence="4">CGMCC 4.1641</strain>
    </source>
</reference>
<feature type="region of interest" description="Disordered" evidence="1">
    <location>
        <begin position="26"/>
        <end position="62"/>
    </location>
</feature>
<feature type="compositionally biased region" description="Polar residues" evidence="1">
    <location>
        <begin position="35"/>
        <end position="46"/>
    </location>
</feature>
<keyword evidence="2" id="KW-0732">Signal</keyword>